<evidence type="ECO:0000256" key="3">
    <source>
        <dbReference type="ARBA" id="ARBA00022692"/>
    </source>
</evidence>
<feature type="transmembrane region" description="Helical" evidence="6">
    <location>
        <begin position="248"/>
        <end position="267"/>
    </location>
</feature>
<dbReference type="OrthoDB" id="117595at2"/>
<keyword evidence="5 6" id="KW-0472">Membrane</keyword>
<dbReference type="GO" id="GO:0055085">
    <property type="term" value="P:transmembrane transport"/>
    <property type="evidence" value="ECO:0007669"/>
    <property type="project" value="TreeGrafter"/>
</dbReference>
<evidence type="ECO:0000256" key="2">
    <source>
        <dbReference type="ARBA" id="ARBA00009773"/>
    </source>
</evidence>
<comment type="subcellular location">
    <subcellularLocation>
        <location evidence="1">Membrane</location>
        <topology evidence="1">Multi-pass membrane protein</topology>
    </subcellularLocation>
</comment>
<organism evidence="7 8">
    <name type="scientific">Terriglobus albidus</name>
    <dbReference type="NCBI Taxonomy" id="1592106"/>
    <lineage>
        <taxon>Bacteria</taxon>
        <taxon>Pseudomonadati</taxon>
        <taxon>Acidobacteriota</taxon>
        <taxon>Terriglobia</taxon>
        <taxon>Terriglobales</taxon>
        <taxon>Acidobacteriaceae</taxon>
        <taxon>Terriglobus</taxon>
    </lineage>
</organism>
<dbReference type="EMBL" id="CP042806">
    <property type="protein sequence ID" value="QEE31235.1"/>
    <property type="molecule type" value="Genomic_DNA"/>
</dbReference>
<evidence type="ECO:0000256" key="4">
    <source>
        <dbReference type="ARBA" id="ARBA00022989"/>
    </source>
</evidence>
<comment type="similarity">
    <text evidence="2">Belongs to the autoinducer-2 exporter (AI-2E) (TC 2.A.86) family.</text>
</comment>
<dbReference type="KEGG" id="talb:FTW19_07380"/>
<keyword evidence="4 6" id="KW-1133">Transmembrane helix</keyword>
<feature type="transmembrane region" description="Helical" evidence="6">
    <location>
        <begin position="130"/>
        <end position="149"/>
    </location>
</feature>
<evidence type="ECO:0000313" key="8">
    <source>
        <dbReference type="Proteomes" id="UP000321820"/>
    </source>
</evidence>
<dbReference type="Proteomes" id="UP000321820">
    <property type="component" value="Chromosome"/>
</dbReference>
<name>A0A5B9EJI5_9BACT</name>
<dbReference type="Pfam" id="PF01594">
    <property type="entry name" value="AI-2E_transport"/>
    <property type="match status" value="1"/>
</dbReference>
<evidence type="ECO:0000313" key="7">
    <source>
        <dbReference type="EMBL" id="QEE31235.1"/>
    </source>
</evidence>
<feature type="transmembrane region" description="Helical" evidence="6">
    <location>
        <begin position="182"/>
        <end position="204"/>
    </location>
</feature>
<dbReference type="PANTHER" id="PTHR21716:SF62">
    <property type="entry name" value="TRANSPORT PROTEIN YDBI-RELATED"/>
    <property type="match status" value="1"/>
</dbReference>
<feature type="transmembrane region" description="Helical" evidence="6">
    <location>
        <begin position="211"/>
        <end position="242"/>
    </location>
</feature>
<sequence length="320" mass="35352">MLAGFLAWKLMHEFEILYVSAIFAVVLTPVVHAIMRWKVWSWSPNKGVSVLVLMIGIFGLLTLLFWLGLPPVISDLKDFAQDLPARIPGAIAKVKRIPMADRLGIDSVTQHVEQVLSATAGYIVAGLPKWIARIADIIMAVILTIYFILEGDTVYRYFLSMVPAIYRIRLDMTLQKAELRVSRWLIGQLSLMAIQGVYSIIVFFSLHVRYFMLLGVLMGITNIIPVAGNLITIIIVFCVAAVDSWTKAFLVLLFYVIYSQVENAWLVPRIMRSSVDLMGITVLVALLCGTAVAGIVGALVAVPTAALVAVIADEYLVRGD</sequence>
<dbReference type="GO" id="GO:0016020">
    <property type="term" value="C:membrane"/>
    <property type="evidence" value="ECO:0007669"/>
    <property type="project" value="UniProtKB-SubCell"/>
</dbReference>
<evidence type="ECO:0000256" key="5">
    <source>
        <dbReference type="ARBA" id="ARBA00023136"/>
    </source>
</evidence>
<reference evidence="7 8" key="1">
    <citation type="submission" date="2019-08" db="EMBL/GenBank/DDBJ databases">
        <title>Complete genome sequence of Terriglobus albidus strain ORNL.</title>
        <authorList>
            <person name="Podar M."/>
        </authorList>
    </citation>
    <scope>NUCLEOTIDE SEQUENCE [LARGE SCALE GENOMIC DNA]</scope>
    <source>
        <strain evidence="7 8">ORNL</strain>
    </source>
</reference>
<feature type="transmembrane region" description="Helical" evidence="6">
    <location>
        <begin position="47"/>
        <end position="69"/>
    </location>
</feature>
<feature type="transmembrane region" description="Helical" evidence="6">
    <location>
        <begin position="279"/>
        <end position="312"/>
    </location>
</feature>
<accession>A0A5B9EJI5</accession>
<dbReference type="AlphaFoldDB" id="A0A5B9EJI5"/>
<dbReference type="PANTHER" id="PTHR21716">
    <property type="entry name" value="TRANSMEMBRANE PROTEIN"/>
    <property type="match status" value="1"/>
</dbReference>
<gene>
    <name evidence="7" type="ORF">FTW19_07380</name>
</gene>
<feature type="transmembrane region" description="Helical" evidence="6">
    <location>
        <begin position="16"/>
        <end position="35"/>
    </location>
</feature>
<evidence type="ECO:0000256" key="1">
    <source>
        <dbReference type="ARBA" id="ARBA00004141"/>
    </source>
</evidence>
<keyword evidence="8" id="KW-1185">Reference proteome</keyword>
<dbReference type="InterPro" id="IPR002549">
    <property type="entry name" value="AI-2E-like"/>
</dbReference>
<evidence type="ECO:0000256" key="6">
    <source>
        <dbReference type="SAM" id="Phobius"/>
    </source>
</evidence>
<keyword evidence="3 6" id="KW-0812">Transmembrane</keyword>
<protein>
    <submittedName>
        <fullName evidence="7">AI-2E family transporter</fullName>
    </submittedName>
</protein>
<proteinExistence type="inferred from homology"/>